<dbReference type="Proteomes" id="UP000472264">
    <property type="component" value="Chromosome 7"/>
</dbReference>
<reference evidence="18" key="2">
    <citation type="submission" date="2025-08" db="UniProtKB">
        <authorList>
            <consortium name="Ensembl"/>
        </authorList>
    </citation>
    <scope>IDENTIFICATION</scope>
</reference>
<evidence type="ECO:0000256" key="10">
    <source>
        <dbReference type="ARBA" id="ARBA00023158"/>
    </source>
</evidence>
<dbReference type="Gene3D" id="3.40.50.300">
    <property type="entry name" value="P-loop containing nucleotide triphosphate hydrolases"/>
    <property type="match status" value="3"/>
</dbReference>
<evidence type="ECO:0000259" key="17">
    <source>
        <dbReference type="Pfam" id="PF21635"/>
    </source>
</evidence>
<evidence type="ECO:0000256" key="7">
    <source>
        <dbReference type="ARBA" id="ARBA00022806"/>
    </source>
</evidence>
<feature type="domain" description="Helicase MOV-10 helical" evidence="17">
    <location>
        <begin position="303"/>
        <end position="362"/>
    </location>
</feature>
<keyword evidence="8" id="KW-0067">ATP-binding</keyword>
<protein>
    <recommendedName>
        <fullName evidence="3">RNA helicase</fullName>
        <ecNumber evidence="3">3.6.4.13</ecNumber>
    </recommendedName>
</protein>
<dbReference type="InterPro" id="IPR049075">
    <property type="entry name" value="MOV-10_N"/>
</dbReference>
<evidence type="ECO:0000256" key="1">
    <source>
        <dbReference type="ARBA" id="ARBA00004201"/>
    </source>
</evidence>
<feature type="domain" description="Helicase MOV-10 Ig-like" evidence="15">
    <location>
        <begin position="134"/>
        <end position="252"/>
    </location>
</feature>
<dbReference type="Ensembl" id="ENSENLT00000015081.1">
    <property type="protein sequence ID" value="ENSENLP00000014493.1"/>
    <property type="gene ID" value="ENSENLG00000006322.1"/>
</dbReference>
<dbReference type="GO" id="GO:0032574">
    <property type="term" value="F:5'-3' RNA helicase activity"/>
    <property type="evidence" value="ECO:0007669"/>
    <property type="project" value="InterPro"/>
</dbReference>
<feature type="domain" description="DNA2/NAM7 helicase helicase" evidence="12">
    <location>
        <begin position="504"/>
        <end position="587"/>
    </location>
</feature>
<dbReference type="Pfam" id="PF13086">
    <property type="entry name" value="AAA_11"/>
    <property type="match status" value="2"/>
</dbReference>
<feature type="domain" description="DNA2/NAM7 helicase helicase" evidence="12">
    <location>
        <begin position="614"/>
        <end position="688"/>
    </location>
</feature>
<evidence type="ECO:0000256" key="9">
    <source>
        <dbReference type="ARBA" id="ARBA00022884"/>
    </source>
</evidence>
<keyword evidence="19" id="KW-1185">Reference proteome</keyword>
<evidence type="ECO:0000256" key="3">
    <source>
        <dbReference type="ARBA" id="ARBA00012552"/>
    </source>
</evidence>
<keyword evidence="4" id="KW-0963">Cytoplasm</keyword>
<dbReference type="PANTHER" id="PTHR45418">
    <property type="entry name" value="CANCER/TESTIS ANTIGEN 55"/>
    <property type="match status" value="1"/>
</dbReference>
<evidence type="ECO:0000259" key="15">
    <source>
        <dbReference type="Pfam" id="PF21633"/>
    </source>
</evidence>
<evidence type="ECO:0000313" key="18">
    <source>
        <dbReference type="Ensembl" id="ENSENLP00000014493.1"/>
    </source>
</evidence>
<dbReference type="InterPro" id="IPR049079">
    <property type="entry name" value="Mov-10_helical"/>
</dbReference>
<comment type="similarity">
    <text evidence="2">Belongs to the DNA2/NAM7 helicase family. SDE3 subfamily.</text>
</comment>
<dbReference type="GO" id="GO:0003723">
    <property type="term" value="F:RNA binding"/>
    <property type="evidence" value="ECO:0007669"/>
    <property type="project" value="UniProtKB-KW"/>
</dbReference>
<evidence type="ECO:0000259" key="14">
    <source>
        <dbReference type="Pfam" id="PF21632"/>
    </source>
</evidence>
<dbReference type="FunFam" id="3.40.50.300:FF:001941">
    <property type="entry name" value="Mov10 RISC complex RNA helicase"/>
    <property type="match status" value="1"/>
</dbReference>
<comment type="catalytic activity">
    <reaction evidence="11">
        <text>ATP + H2O = ADP + phosphate + H(+)</text>
        <dbReference type="Rhea" id="RHEA:13065"/>
        <dbReference type="ChEBI" id="CHEBI:15377"/>
        <dbReference type="ChEBI" id="CHEBI:15378"/>
        <dbReference type="ChEBI" id="CHEBI:30616"/>
        <dbReference type="ChEBI" id="CHEBI:43474"/>
        <dbReference type="ChEBI" id="CHEBI:456216"/>
        <dbReference type="EC" id="3.6.4.13"/>
    </reaction>
</comment>
<dbReference type="AlphaFoldDB" id="A0A665U4J2"/>
<evidence type="ECO:0000256" key="8">
    <source>
        <dbReference type="ARBA" id="ARBA00022840"/>
    </source>
</evidence>
<dbReference type="InterPro" id="IPR027417">
    <property type="entry name" value="P-loop_NTPase"/>
</dbReference>
<dbReference type="InterPro" id="IPR041679">
    <property type="entry name" value="DNA2/NAM7-like_C"/>
</dbReference>
<organism evidence="18 19">
    <name type="scientific">Echeneis naucrates</name>
    <name type="common">Live sharksucker</name>
    <dbReference type="NCBI Taxonomy" id="173247"/>
    <lineage>
        <taxon>Eukaryota</taxon>
        <taxon>Metazoa</taxon>
        <taxon>Chordata</taxon>
        <taxon>Craniata</taxon>
        <taxon>Vertebrata</taxon>
        <taxon>Euteleostomi</taxon>
        <taxon>Actinopterygii</taxon>
        <taxon>Neopterygii</taxon>
        <taxon>Teleostei</taxon>
        <taxon>Neoteleostei</taxon>
        <taxon>Acanthomorphata</taxon>
        <taxon>Carangaria</taxon>
        <taxon>Carangiformes</taxon>
        <taxon>Echeneidae</taxon>
        <taxon>Echeneis</taxon>
    </lineage>
</organism>
<evidence type="ECO:0000256" key="2">
    <source>
        <dbReference type="ARBA" id="ARBA00005601"/>
    </source>
</evidence>
<reference evidence="18" key="3">
    <citation type="submission" date="2025-09" db="UniProtKB">
        <authorList>
            <consortium name="Ensembl"/>
        </authorList>
    </citation>
    <scope>IDENTIFICATION</scope>
</reference>
<sequence>MCFRCIVGLDFYKFLKETQRTSIKNRLDLRDIYNNEFRRRDAQFKDPNFGSVLYALKTAGKIKRRRDVIHFNPSVTDLYVDQRQTPRGHQARGVHNGAASPDLVRACPPHEAVTGVQACGQLASSLLNQLSTHRDLFIADKNGISITSDSPIENGKLSLCYTAKLTVKNVGAEPVYFISYTPLYKLQYFTLLDEHKVTKTNPLAIQAGDSYEIKVDFRCTTVGFYEAALAFEFKPDLQHSTATFTIVRSVEVHFITSLGIELAPTAPFRPQPLLACASVSSSEIVDGQPPESLSLMLQNEIRLQKYPLPNNMYDLIKSLKHPKAHSDKRVLLESPLRWMNYAEKLKLLLHLEECQMEVDIKKYNIPNNEREHATMELDRNNRNLLVLEVPGVSENRPSVLRGDNLTVWPIGKGYKKYRGYVHNVELDSVKLGFAAELLNLFVKNMKFHVEFSFNRLTLCVQHRAAELAISHRLGNVLFPAAPANSPQPTELPDLRLFDSKLEKNQEQYEAVQHIIAGSSKPAPYLVFGPPGTGKTVTMVEAIKQIEKTQGSCRILACAPSNSAADLLCQKIMEHMDKRKVYRMYAKSFNTTCVPEELKACSNLAGDYFQFPLKEKLMEYKIMVTTLITAGRLVTGGIPPGHFTHIFVDEAGHAVETECLISLAGLLCPETGQVVLAGDPKQLGPIIRSTFALKYGLGVSLLERLMTNFSVYQKKDGKFNNHFVTKLLRNYRSHPAILKIPNEMFYDNELLCCADEYLRNSYCSWEHLPPKGFPVIFHAVNGKDEREASSPSFFNRDEVEVLMGYLKKVLQTQGKKGHGTISPKDIGIIAPYRKQVGMNSSQHTLLVKYNLKTTDIDLKMDLKWFNVALTRAKALLIVVGNPMILKSDATWDRYISCGLLSSTHNTELHIKERCLIAVMHRFTAESVVQQHLDPEWRNDL</sequence>
<dbReference type="SUPFAM" id="SSF52540">
    <property type="entry name" value="P-loop containing nucleoside triphosphate hydrolases"/>
    <property type="match status" value="1"/>
</dbReference>
<evidence type="ECO:0000259" key="13">
    <source>
        <dbReference type="Pfam" id="PF13087"/>
    </source>
</evidence>
<gene>
    <name evidence="18" type="primary">LOC115045797</name>
</gene>
<dbReference type="Pfam" id="PF13087">
    <property type="entry name" value="AAA_12"/>
    <property type="match status" value="1"/>
</dbReference>
<dbReference type="Pfam" id="PF21635">
    <property type="entry name" value="Mov-10_helical"/>
    <property type="match status" value="1"/>
</dbReference>
<feature type="domain" description="Helicase MOV-10-like beta-barrel" evidence="16">
    <location>
        <begin position="370"/>
        <end position="451"/>
    </location>
</feature>
<evidence type="ECO:0000256" key="6">
    <source>
        <dbReference type="ARBA" id="ARBA00022801"/>
    </source>
</evidence>
<dbReference type="CDD" id="cd18808">
    <property type="entry name" value="SF1_C_Upf1"/>
    <property type="match status" value="1"/>
</dbReference>
<dbReference type="InterPro" id="IPR047187">
    <property type="entry name" value="SF1_C_Upf1"/>
</dbReference>
<evidence type="ECO:0000259" key="16">
    <source>
        <dbReference type="Pfam" id="PF21634"/>
    </source>
</evidence>
<dbReference type="InterPro" id="IPR026122">
    <property type="entry name" value="MOV-10/SDE3_DEXXQ/H-box"/>
</dbReference>
<name>A0A665U4J2_ECHNA</name>
<evidence type="ECO:0000256" key="4">
    <source>
        <dbReference type="ARBA" id="ARBA00022490"/>
    </source>
</evidence>
<keyword evidence="5" id="KW-0547">Nucleotide-binding</keyword>
<dbReference type="Pfam" id="PF21633">
    <property type="entry name" value="MOV-10_Ig-like"/>
    <property type="match status" value="1"/>
</dbReference>
<dbReference type="InterPro" id="IPR049077">
    <property type="entry name" value="MOV-10_Ig-like"/>
</dbReference>
<dbReference type="CDD" id="cd18038">
    <property type="entry name" value="DEXXQc_Helz-like"/>
    <property type="match status" value="1"/>
</dbReference>
<keyword evidence="10" id="KW-0943">RNA-mediated gene silencing</keyword>
<evidence type="ECO:0000256" key="11">
    <source>
        <dbReference type="ARBA" id="ARBA00047984"/>
    </source>
</evidence>
<dbReference type="PANTHER" id="PTHR45418:SF1">
    <property type="entry name" value="CANCER_TESTIS ANTIGEN 55"/>
    <property type="match status" value="1"/>
</dbReference>
<feature type="domain" description="Helicase MOV-10 N-terminal" evidence="14">
    <location>
        <begin position="7"/>
        <end position="71"/>
    </location>
</feature>
<dbReference type="EC" id="3.6.4.13" evidence="3"/>
<comment type="subcellular location">
    <subcellularLocation>
        <location evidence="1">Cytoplasm</location>
        <location evidence="1">P-body</location>
    </subcellularLocation>
</comment>
<dbReference type="InterPro" id="IPR041677">
    <property type="entry name" value="DNA2/NAM7_AAA_11"/>
</dbReference>
<evidence type="ECO:0000256" key="5">
    <source>
        <dbReference type="ARBA" id="ARBA00022741"/>
    </source>
</evidence>
<proteinExistence type="inferred from homology"/>
<feature type="domain" description="DNA2/NAM7 helicase-like C-terminal" evidence="13">
    <location>
        <begin position="697"/>
        <end position="837"/>
    </location>
</feature>
<keyword evidence="6" id="KW-0378">Hydrolase</keyword>
<evidence type="ECO:0000313" key="19">
    <source>
        <dbReference type="Proteomes" id="UP000472264"/>
    </source>
</evidence>
<dbReference type="GO" id="GO:0031047">
    <property type="term" value="P:regulatory ncRNA-mediated gene silencing"/>
    <property type="evidence" value="ECO:0007669"/>
    <property type="project" value="UniProtKB-KW"/>
</dbReference>
<dbReference type="GO" id="GO:0005524">
    <property type="term" value="F:ATP binding"/>
    <property type="evidence" value="ECO:0007669"/>
    <property type="project" value="UniProtKB-KW"/>
</dbReference>
<accession>A0A665U4J2</accession>
<reference evidence="18" key="1">
    <citation type="submission" date="2021-04" db="EMBL/GenBank/DDBJ databases">
        <authorList>
            <consortium name="Wellcome Sanger Institute Data Sharing"/>
        </authorList>
    </citation>
    <scope>NUCLEOTIDE SEQUENCE [LARGE SCALE GENOMIC DNA]</scope>
</reference>
<evidence type="ECO:0000259" key="12">
    <source>
        <dbReference type="Pfam" id="PF13086"/>
    </source>
</evidence>
<dbReference type="Pfam" id="PF21632">
    <property type="entry name" value="MOV-10_N"/>
    <property type="match status" value="1"/>
</dbReference>
<dbReference type="GO" id="GO:0000932">
    <property type="term" value="C:P-body"/>
    <property type="evidence" value="ECO:0007669"/>
    <property type="project" value="UniProtKB-SubCell"/>
</dbReference>
<keyword evidence="9" id="KW-0694">RNA-binding</keyword>
<keyword evidence="7" id="KW-0347">Helicase</keyword>
<dbReference type="GO" id="GO:0016787">
    <property type="term" value="F:hydrolase activity"/>
    <property type="evidence" value="ECO:0007669"/>
    <property type="project" value="UniProtKB-KW"/>
</dbReference>
<dbReference type="InterPro" id="IPR049080">
    <property type="entry name" value="MOV-10-like_beta-barrel"/>
</dbReference>
<dbReference type="Pfam" id="PF21634">
    <property type="entry name" value="MOV-10_beta-barrel"/>
    <property type="match status" value="1"/>
</dbReference>